<dbReference type="AlphaFoldDB" id="A0A0V0H1B7"/>
<dbReference type="EMBL" id="GEDG01026918">
    <property type="protein sequence ID" value="JAP14191.1"/>
    <property type="molecule type" value="Transcribed_RNA"/>
</dbReference>
<name>A0A0V0H1B7_SOLCH</name>
<evidence type="ECO:0000313" key="1">
    <source>
        <dbReference type="EMBL" id="JAP14191.1"/>
    </source>
</evidence>
<proteinExistence type="predicted"/>
<reference evidence="1" key="1">
    <citation type="submission" date="2015-12" db="EMBL/GenBank/DDBJ databases">
        <title>Gene expression during late stages of embryo sac development: a critical building block for successful pollen-pistil interactions.</title>
        <authorList>
            <person name="Liu Y."/>
            <person name="Joly V."/>
            <person name="Sabar M."/>
            <person name="Matton D.P."/>
        </authorList>
    </citation>
    <scope>NUCLEOTIDE SEQUENCE</scope>
</reference>
<protein>
    <submittedName>
        <fullName evidence="1">Putative ovule protein</fullName>
    </submittedName>
</protein>
<sequence>MLAFGILYDKKYHKTYSKFIEWWLDQLCCIGWSVDQSRTLGSKDASGGNEDVEIYGWVYQEQYD</sequence>
<organism evidence="1">
    <name type="scientific">Solanum chacoense</name>
    <name type="common">Chaco potato</name>
    <dbReference type="NCBI Taxonomy" id="4108"/>
    <lineage>
        <taxon>Eukaryota</taxon>
        <taxon>Viridiplantae</taxon>
        <taxon>Streptophyta</taxon>
        <taxon>Embryophyta</taxon>
        <taxon>Tracheophyta</taxon>
        <taxon>Spermatophyta</taxon>
        <taxon>Magnoliopsida</taxon>
        <taxon>eudicotyledons</taxon>
        <taxon>Gunneridae</taxon>
        <taxon>Pentapetalae</taxon>
        <taxon>asterids</taxon>
        <taxon>lamiids</taxon>
        <taxon>Solanales</taxon>
        <taxon>Solanaceae</taxon>
        <taxon>Solanoideae</taxon>
        <taxon>Solaneae</taxon>
        <taxon>Solanum</taxon>
    </lineage>
</organism>
<accession>A0A0V0H1B7</accession>